<reference evidence="1" key="1">
    <citation type="submission" date="2021-02" db="EMBL/GenBank/DDBJ databases">
        <authorList>
            <consortium name="DOE Joint Genome Institute"/>
            <person name="Ahrendt S."/>
            <person name="Looney B.P."/>
            <person name="Miyauchi S."/>
            <person name="Morin E."/>
            <person name="Drula E."/>
            <person name="Courty P.E."/>
            <person name="Chicoki N."/>
            <person name="Fauchery L."/>
            <person name="Kohler A."/>
            <person name="Kuo A."/>
            <person name="Labutti K."/>
            <person name="Pangilinan J."/>
            <person name="Lipzen A."/>
            <person name="Riley R."/>
            <person name="Andreopoulos W."/>
            <person name="He G."/>
            <person name="Johnson J."/>
            <person name="Barry K.W."/>
            <person name="Grigoriev I.V."/>
            <person name="Nagy L."/>
            <person name="Hibbett D."/>
            <person name="Henrissat B."/>
            <person name="Matheny P.B."/>
            <person name="Labbe J."/>
            <person name="Martin F."/>
        </authorList>
    </citation>
    <scope>NUCLEOTIDE SEQUENCE</scope>
    <source>
        <strain evidence="1">FP105234-sp</strain>
    </source>
</reference>
<name>A0ACB8RVG8_9AGAM</name>
<organism evidence="1 2">
    <name type="scientific">Auriscalpium vulgare</name>
    <dbReference type="NCBI Taxonomy" id="40419"/>
    <lineage>
        <taxon>Eukaryota</taxon>
        <taxon>Fungi</taxon>
        <taxon>Dikarya</taxon>
        <taxon>Basidiomycota</taxon>
        <taxon>Agaricomycotina</taxon>
        <taxon>Agaricomycetes</taxon>
        <taxon>Russulales</taxon>
        <taxon>Auriscalpiaceae</taxon>
        <taxon>Auriscalpium</taxon>
    </lineage>
</organism>
<dbReference type="EMBL" id="MU275895">
    <property type="protein sequence ID" value="KAI0047927.1"/>
    <property type="molecule type" value="Genomic_DNA"/>
</dbReference>
<keyword evidence="2" id="KW-1185">Reference proteome</keyword>
<protein>
    <submittedName>
        <fullName evidence="1">Uncharacterized protein</fullName>
    </submittedName>
</protein>
<dbReference type="Proteomes" id="UP000814033">
    <property type="component" value="Unassembled WGS sequence"/>
</dbReference>
<comment type="caution">
    <text evidence="1">The sequence shown here is derived from an EMBL/GenBank/DDBJ whole genome shotgun (WGS) entry which is preliminary data.</text>
</comment>
<sequence>MSSHPYLDLQCRGCKRTFNRPRDLHRHIDPSTGLCRKKHTRNSRGPIRSIRSEPMICLDDKRNTRRRRMTPEQHQSTVETAPLAVRQRPPQRAVEVAPETVGQGVAVDDQSSIANEPGQAAVEPAKSSSQALQGVADALRALSIQEFTLPAATLMASSVGAPSCGRYDERGTHPLGSRAI</sequence>
<evidence type="ECO:0000313" key="1">
    <source>
        <dbReference type="EMBL" id="KAI0047927.1"/>
    </source>
</evidence>
<accession>A0ACB8RVG8</accession>
<gene>
    <name evidence="1" type="ORF">FA95DRAFT_1595446</name>
</gene>
<reference evidence="1" key="2">
    <citation type="journal article" date="2022" name="New Phytol.">
        <title>Evolutionary transition to the ectomycorrhizal habit in the genomes of a hyperdiverse lineage of mushroom-forming fungi.</title>
        <authorList>
            <person name="Looney B."/>
            <person name="Miyauchi S."/>
            <person name="Morin E."/>
            <person name="Drula E."/>
            <person name="Courty P.E."/>
            <person name="Kohler A."/>
            <person name="Kuo A."/>
            <person name="LaButti K."/>
            <person name="Pangilinan J."/>
            <person name="Lipzen A."/>
            <person name="Riley R."/>
            <person name="Andreopoulos W."/>
            <person name="He G."/>
            <person name="Johnson J."/>
            <person name="Nolan M."/>
            <person name="Tritt A."/>
            <person name="Barry K.W."/>
            <person name="Grigoriev I.V."/>
            <person name="Nagy L.G."/>
            <person name="Hibbett D."/>
            <person name="Henrissat B."/>
            <person name="Matheny P.B."/>
            <person name="Labbe J."/>
            <person name="Martin F.M."/>
        </authorList>
    </citation>
    <scope>NUCLEOTIDE SEQUENCE</scope>
    <source>
        <strain evidence="1">FP105234-sp</strain>
    </source>
</reference>
<evidence type="ECO:0000313" key="2">
    <source>
        <dbReference type="Proteomes" id="UP000814033"/>
    </source>
</evidence>
<proteinExistence type="predicted"/>